<reference evidence="2 3" key="1">
    <citation type="journal article" date="2019" name="Int. J. Syst. Evol. Microbiol.">
        <title>The Global Catalogue of Microorganisms (GCM) 10K type strain sequencing project: providing services to taxonomists for standard genome sequencing and annotation.</title>
        <authorList>
            <consortium name="The Broad Institute Genomics Platform"/>
            <consortium name="The Broad Institute Genome Sequencing Center for Infectious Disease"/>
            <person name="Wu L."/>
            <person name="Ma J."/>
        </authorList>
    </citation>
    <scope>NUCLEOTIDE SEQUENCE [LARGE SCALE GENOMIC DNA]</scope>
    <source>
        <strain evidence="2 3">JCM 14303</strain>
    </source>
</reference>
<comment type="caution">
    <text evidence="2">The sequence shown here is derived from an EMBL/GenBank/DDBJ whole genome shotgun (WGS) entry which is preliminary data.</text>
</comment>
<dbReference type="EMBL" id="BAAANC010000002">
    <property type="protein sequence ID" value="GAA1528513.1"/>
    <property type="molecule type" value="Genomic_DNA"/>
</dbReference>
<accession>A0ABN2AXF7</accession>
<keyword evidence="3" id="KW-1185">Reference proteome</keyword>
<proteinExistence type="predicted"/>
<feature type="region of interest" description="Disordered" evidence="1">
    <location>
        <begin position="306"/>
        <end position="347"/>
    </location>
</feature>
<evidence type="ECO:0000256" key="1">
    <source>
        <dbReference type="SAM" id="MobiDB-lite"/>
    </source>
</evidence>
<evidence type="ECO:0000313" key="2">
    <source>
        <dbReference type="EMBL" id="GAA1528513.1"/>
    </source>
</evidence>
<gene>
    <name evidence="2" type="ORF">GCM10009741_32920</name>
</gene>
<name>A0ABN2AXF7_9ACTN</name>
<dbReference type="RefSeq" id="WP_344174974.1">
    <property type="nucleotide sequence ID" value="NZ_BAAANC010000002.1"/>
</dbReference>
<evidence type="ECO:0000313" key="3">
    <source>
        <dbReference type="Proteomes" id="UP001500363"/>
    </source>
</evidence>
<feature type="compositionally biased region" description="Basic and acidic residues" evidence="1">
    <location>
        <begin position="332"/>
        <end position="347"/>
    </location>
</feature>
<sequence length="347" mass="37814">MLDRHPASEVPDVGGGLWERVRDAVLAESGAATSLWNGQLKYTDPEKKILGSAAADGTLRLGKDRVVRPLQEMSAHRGGPVEQKQLRAWRNALETVVHEFCHLAAEAGFTHADRKAGMKRPELGPIEEGTTEAWSQARLDRIIDRVVPPELARQLTSVRTTESYPAWAPAVRAFAQDLGAETRLDFAQVLDQMSRAGRAGKAQVAADLLFKASELPFLVPLDAQAAIREELRATIDQGFADLRPLNENRPPDLPVVAGRRGQEIARAAVLVVRRAETRFQPPRASERIVGRQTTPLDREIAGLRAVLDAQSPTGTAAGAQSQTPSGAGTVQDRPRLDRPTDGKPRTR</sequence>
<protein>
    <submittedName>
        <fullName evidence="2">Uncharacterized protein</fullName>
    </submittedName>
</protein>
<feature type="compositionally biased region" description="Polar residues" evidence="1">
    <location>
        <begin position="310"/>
        <end position="328"/>
    </location>
</feature>
<dbReference type="Proteomes" id="UP001500363">
    <property type="component" value="Unassembled WGS sequence"/>
</dbReference>
<organism evidence="2 3">
    <name type="scientific">Kribbella lupini</name>
    <dbReference type="NCBI Taxonomy" id="291602"/>
    <lineage>
        <taxon>Bacteria</taxon>
        <taxon>Bacillati</taxon>
        <taxon>Actinomycetota</taxon>
        <taxon>Actinomycetes</taxon>
        <taxon>Propionibacteriales</taxon>
        <taxon>Kribbellaceae</taxon>
        <taxon>Kribbella</taxon>
    </lineage>
</organism>